<keyword evidence="4" id="KW-1185">Reference proteome</keyword>
<proteinExistence type="predicted"/>
<dbReference type="PROSITE" id="PS50830">
    <property type="entry name" value="TNASE_3"/>
    <property type="match status" value="1"/>
</dbReference>
<reference evidence="3 4" key="1">
    <citation type="submission" date="2024-05" db="EMBL/GenBank/DDBJ databases">
        <authorList>
            <person name="Liu Q."/>
            <person name="Xin Y.-H."/>
        </authorList>
    </citation>
    <scope>NUCLEOTIDE SEQUENCE [LARGE SCALE GENOMIC DNA]</scope>
    <source>
        <strain evidence="3 4">CGMCC 1.10181</strain>
    </source>
</reference>
<dbReference type="SMART" id="SM00318">
    <property type="entry name" value="SNc"/>
    <property type="match status" value="1"/>
</dbReference>
<accession>A0ABU9Y6G3</accession>
<dbReference type="EMBL" id="JBDIME010000017">
    <property type="protein sequence ID" value="MEN2791395.1"/>
    <property type="molecule type" value="Genomic_DNA"/>
</dbReference>
<dbReference type="Pfam" id="PF00565">
    <property type="entry name" value="SNase"/>
    <property type="match status" value="1"/>
</dbReference>
<feature type="chain" id="PRO_5046710104" evidence="1">
    <location>
        <begin position="24"/>
        <end position="139"/>
    </location>
</feature>
<name>A0ABU9Y6G3_9SPHN</name>
<dbReference type="Proteomes" id="UP001419910">
    <property type="component" value="Unassembled WGS sequence"/>
</dbReference>
<evidence type="ECO:0000313" key="3">
    <source>
        <dbReference type="EMBL" id="MEN2791395.1"/>
    </source>
</evidence>
<keyword evidence="1" id="KW-0732">Signal</keyword>
<gene>
    <name evidence="3" type="ORF">ABC974_17295</name>
</gene>
<organism evidence="3 4">
    <name type="scientific">Sphingomonas oligophenolica</name>
    <dbReference type="NCBI Taxonomy" id="301154"/>
    <lineage>
        <taxon>Bacteria</taxon>
        <taxon>Pseudomonadati</taxon>
        <taxon>Pseudomonadota</taxon>
        <taxon>Alphaproteobacteria</taxon>
        <taxon>Sphingomonadales</taxon>
        <taxon>Sphingomonadaceae</taxon>
        <taxon>Sphingomonas</taxon>
    </lineage>
</organism>
<dbReference type="Gene3D" id="2.40.50.90">
    <property type="match status" value="1"/>
</dbReference>
<feature type="signal peptide" evidence="1">
    <location>
        <begin position="1"/>
        <end position="23"/>
    </location>
</feature>
<dbReference type="InterPro" id="IPR016071">
    <property type="entry name" value="Staphylococal_nuclease_OB-fold"/>
</dbReference>
<evidence type="ECO:0000259" key="2">
    <source>
        <dbReference type="PROSITE" id="PS50830"/>
    </source>
</evidence>
<evidence type="ECO:0000313" key="4">
    <source>
        <dbReference type="Proteomes" id="UP001419910"/>
    </source>
</evidence>
<feature type="domain" description="TNase-like" evidence="2">
    <location>
        <begin position="26"/>
        <end position="122"/>
    </location>
</feature>
<dbReference type="InterPro" id="IPR035437">
    <property type="entry name" value="SNase_OB-fold_sf"/>
</dbReference>
<evidence type="ECO:0000256" key="1">
    <source>
        <dbReference type="SAM" id="SignalP"/>
    </source>
</evidence>
<protein>
    <submittedName>
        <fullName evidence="3">Thermonuclease family protein</fullName>
    </submittedName>
</protein>
<comment type="caution">
    <text evidence="3">The sequence shown here is derived from an EMBL/GenBank/DDBJ whole genome shotgun (WGS) entry which is preliminary data.</text>
</comment>
<dbReference type="RefSeq" id="WP_343890337.1">
    <property type="nucleotide sequence ID" value="NZ_BAAAEH010000032.1"/>
</dbReference>
<sequence>MLRALALSSVLIAATPMPAPAGAADEYDSGRVAWVTDGDTFRLESGERIRIAGIDAPETHRDQARCAGETLLGLRAKDRATALLAGRDVTFHRVGRSYNRTVATVVLDGHDLGTELVRIGVAAWWPRGRPKPDWCHRAS</sequence>
<dbReference type="SUPFAM" id="SSF50199">
    <property type="entry name" value="Staphylococcal nuclease"/>
    <property type="match status" value="1"/>
</dbReference>